<dbReference type="InterPro" id="IPR018247">
    <property type="entry name" value="EF_Hand_1_Ca_BS"/>
</dbReference>
<evidence type="ECO:0000256" key="1">
    <source>
        <dbReference type="ARBA" id="ARBA00004123"/>
    </source>
</evidence>
<keyword evidence="12" id="KW-0653">Protein transport</keyword>
<evidence type="ECO:0000256" key="6">
    <source>
        <dbReference type="ARBA" id="ARBA00022490"/>
    </source>
</evidence>
<gene>
    <name evidence="18" type="ORF">DGUA_6G015716</name>
</gene>
<keyword evidence="14" id="KW-0539">Nucleus</keyword>
<evidence type="ECO:0000256" key="5">
    <source>
        <dbReference type="ARBA" id="ARBA00022475"/>
    </source>
</evidence>
<dbReference type="InterPro" id="IPR002048">
    <property type="entry name" value="EF_hand_dom"/>
</dbReference>
<comment type="similarity">
    <text evidence="16">Belongs to the calcineurin regulatory subunit family. CHP subfamily.</text>
</comment>
<evidence type="ECO:0000256" key="3">
    <source>
        <dbReference type="ARBA" id="ARBA00004496"/>
    </source>
</evidence>
<dbReference type="EMBL" id="OUUW01000013">
    <property type="protein sequence ID" value="SPP87917.1"/>
    <property type="molecule type" value="Genomic_DNA"/>
</dbReference>
<dbReference type="GO" id="GO:0015031">
    <property type="term" value="P:protein transport"/>
    <property type="evidence" value="ECO:0007669"/>
    <property type="project" value="UniProtKB-KW"/>
</dbReference>
<keyword evidence="19" id="KW-1185">Reference proteome</keyword>
<dbReference type="GO" id="GO:0005886">
    <property type="term" value="C:plasma membrane"/>
    <property type="evidence" value="ECO:0007669"/>
    <property type="project" value="UniProtKB-SubCell"/>
</dbReference>
<evidence type="ECO:0000256" key="13">
    <source>
        <dbReference type="ARBA" id="ARBA00023136"/>
    </source>
</evidence>
<proteinExistence type="inferred from homology"/>
<evidence type="ECO:0000256" key="14">
    <source>
        <dbReference type="ARBA" id="ARBA00023242"/>
    </source>
</evidence>
<dbReference type="CDD" id="cd00051">
    <property type="entry name" value="EFh"/>
    <property type="match status" value="1"/>
</dbReference>
<keyword evidence="15" id="KW-0449">Lipoprotein</keyword>
<evidence type="ECO:0000256" key="11">
    <source>
        <dbReference type="ARBA" id="ARBA00022837"/>
    </source>
</evidence>
<dbReference type="Proteomes" id="UP000268350">
    <property type="component" value="Unassembled WGS sequence"/>
</dbReference>
<keyword evidence="4" id="KW-0813">Transport</keyword>
<dbReference type="InterPro" id="IPR011992">
    <property type="entry name" value="EF-hand-dom_pair"/>
</dbReference>
<evidence type="ECO:0000313" key="19">
    <source>
        <dbReference type="Proteomes" id="UP000268350"/>
    </source>
</evidence>
<evidence type="ECO:0000256" key="12">
    <source>
        <dbReference type="ARBA" id="ARBA00022927"/>
    </source>
</evidence>
<dbReference type="SUPFAM" id="SSF47473">
    <property type="entry name" value="EF-hand"/>
    <property type="match status" value="1"/>
</dbReference>
<dbReference type="InterPro" id="IPR051875">
    <property type="entry name" value="Calcineurin_B_homologous"/>
</dbReference>
<evidence type="ECO:0000256" key="15">
    <source>
        <dbReference type="ARBA" id="ARBA00023288"/>
    </source>
</evidence>
<dbReference type="PROSITE" id="PS50222">
    <property type="entry name" value="EF_HAND_2"/>
    <property type="match status" value="3"/>
</dbReference>
<dbReference type="GO" id="GO:0005634">
    <property type="term" value="C:nucleus"/>
    <property type="evidence" value="ECO:0007669"/>
    <property type="project" value="UniProtKB-SubCell"/>
</dbReference>
<evidence type="ECO:0000256" key="2">
    <source>
        <dbReference type="ARBA" id="ARBA00004236"/>
    </source>
</evidence>
<keyword evidence="6" id="KW-0963">Cytoplasm</keyword>
<reference evidence="19" key="1">
    <citation type="submission" date="2018-01" db="EMBL/GenBank/DDBJ databases">
        <authorList>
            <person name="Alioto T."/>
            <person name="Alioto T."/>
        </authorList>
    </citation>
    <scope>NUCLEOTIDE SEQUENCE [LARGE SCALE GENOMIC DNA]</scope>
</reference>
<keyword evidence="13" id="KW-0472">Membrane</keyword>
<evidence type="ECO:0000313" key="18">
    <source>
        <dbReference type="EMBL" id="SPP87917.1"/>
    </source>
</evidence>
<dbReference type="GO" id="GO:0005737">
    <property type="term" value="C:cytoplasm"/>
    <property type="evidence" value="ECO:0007669"/>
    <property type="project" value="UniProtKB-SubCell"/>
</dbReference>
<name>A0A3B0K0T4_DROGU</name>
<dbReference type="Pfam" id="PF13499">
    <property type="entry name" value="EF-hand_7"/>
    <property type="match status" value="1"/>
</dbReference>
<keyword evidence="11" id="KW-0106">Calcium</keyword>
<evidence type="ECO:0000256" key="10">
    <source>
        <dbReference type="ARBA" id="ARBA00022737"/>
    </source>
</evidence>
<evidence type="ECO:0000259" key="17">
    <source>
        <dbReference type="PROSITE" id="PS50222"/>
    </source>
</evidence>
<dbReference type="AlphaFoldDB" id="A0A3B0K0T4"/>
<keyword evidence="9" id="KW-0479">Metal-binding</keyword>
<dbReference type="SMART" id="SM00054">
    <property type="entry name" value="EFh"/>
    <property type="match status" value="2"/>
</dbReference>
<feature type="domain" description="EF-hand" evidence="17">
    <location>
        <begin position="148"/>
        <end position="183"/>
    </location>
</feature>
<evidence type="ECO:0000256" key="9">
    <source>
        <dbReference type="ARBA" id="ARBA00022723"/>
    </source>
</evidence>
<keyword evidence="10" id="KW-0677">Repeat</keyword>
<feature type="domain" description="EF-hand" evidence="17">
    <location>
        <begin position="189"/>
        <end position="224"/>
    </location>
</feature>
<organism evidence="18 19">
    <name type="scientific">Drosophila guanche</name>
    <name type="common">Fruit fly</name>
    <dbReference type="NCBI Taxonomy" id="7266"/>
    <lineage>
        <taxon>Eukaryota</taxon>
        <taxon>Metazoa</taxon>
        <taxon>Ecdysozoa</taxon>
        <taxon>Arthropoda</taxon>
        <taxon>Hexapoda</taxon>
        <taxon>Insecta</taxon>
        <taxon>Pterygota</taxon>
        <taxon>Neoptera</taxon>
        <taxon>Endopterygota</taxon>
        <taxon>Diptera</taxon>
        <taxon>Brachycera</taxon>
        <taxon>Muscomorpha</taxon>
        <taxon>Ephydroidea</taxon>
        <taxon>Drosophilidae</taxon>
        <taxon>Drosophila</taxon>
        <taxon>Sophophora</taxon>
    </lineage>
</organism>
<evidence type="ECO:0000256" key="7">
    <source>
        <dbReference type="ARBA" id="ARBA00022553"/>
    </source>
</evidence>
<dbReference type="Gene3D" id="1.10.238.10">
    <property type="entry name" value="EF-hand"/>
    <property type="match status" value="1"/>
</dbReference>
<keyword evidence="5" id="KW-1003">Cell membrane</keyword>
<protein>
    <submittedName>
        <fullName evidence="18">Blast:Calcineurin B homologous protein 1</fullName>
    </submittedName>
</protein>
<comment type="subcellular location">
    <subcellularLocation>
        <location evidence="2">Cell membrane</location>
    </subcellularLocation>
    <subcellularLocation>
        <location evidence="3">Cytoplasm</location>
    </subcellularLocation>
    <subcellularLocation>
        <location evidence="1">Nucleus</location>
    </subcellularLocation>
</comment>
<keyword evidence="8" id="KW-0519">Myristate</keyword>
<evidence type="ECO:0000256" key="4">
    <source>
        <dbReference type="ARBA" id="ARBA00022448"/>
    </source>
</evidence>
<dbReference type="GO" id="GO:0005509">
    <property type="term" value="F:calcium ion binding"/>
    <property type="evidence" value="ECO:0007669"/>
    <property type="project" value="InterPro"/>
</dbReference>
<evidence type="ECO:0000256" key="16">
    <source>
        <dbReference type="ARBA" id="ARBA00038164"/>
    </source>
</evidence>
<dbReference type="OrthoDB" id="191686at2759"/>
<dbReference type="PANTHER" id="PTHR46002">
    <property type="entry name" value="EG:114D9.1 PROTEIN-RELATED"/>
    <property type="match status" value="1"/>
</dbReference>
<keyword evidence="7" id="KW-0597">Phosphoprotein</keyword>
<feature type="domain" description="EF-hand" evidence="17">
    <location>
        <begin position="70"/>
        <end position="105"/>
    </location>
</feature>
<dbReference type="STRING" id="7266.A0A3B0K0T4"/>
<dbReference type="PROSITE" id="PS00018">
    <property type="entry name" value="EF_HAND_1"/>
    <property type="match status" value="1"/>
</dbReference>
<evidence type="ECO:0000256" key="8">
    <source>
        <dbReference type="ARBA" id="ARBA00022707"/>
    </source>
</evidence>
<sequence length="233" mass="27244">MCLLLPPIMDLPHIAIPIKQQFLWMKQSQRVPFQQICKQDFHDEMGNKSSLFLRNEEIAQIQEETGFTPNQIERLYSRFTSLDRNDCGTLSREDLMRIPELAINPLCERIVHSFFAESTDDRVNFRQFMNVLAHFRPLRDNKQSQLNSREEKLKFAFKMYDLDDDGVISRDELLSILHMMVGANISQDQLVSIAERTILEADLCCQGKISFEDFCKALDRTDVDTKMSIRFLN</sequence>
<accession>A0A3B0K0T4</accession>